<gene>
    <name evidence="2" type="ORF">C7450_1325</name>
</gene>
<dbReference type="OrthoDB" id="7652274at2"/>
<evidence type="ECO:0000313" key="2">
    <source>
        <dbReference type="EMBL" id="PXW50109.1"/>
    </source>
</evidence>
<reference evidence="2 3" key="1">
    <citation type="submission" date="2018-05" db="EMBL/GenBank/DDBJ databases">
        <title>Genomic Encyclopedia of Type Strains, Phase IV (KMG-IV): sequencing the most valuable type-strain genomes for metagenomic binning, comparative biology and taxonomic classification.</title>
        <authorList>
            <person name="Goeker M."/>
        </authorList>
    </citation>
    <scope>NUCLEOTIDE SEQUENCE [LARGE SCALE GENOMIC DNA]</scope>
    <source>
        <strain evidence="2 3">DSM 6462</strain>
    </source>
</reference>
<feature type="region of interest" description="Disordered" evidence="1">
    <location>
        <begin position="63"/>
        <end position="88"/>
    </location>
</feature>
<protein>
    <submittedName>
        <fullName evidence="2">Uncharacterized protein</fullName>
    </submittedName>
</protein>
<comment type="caution">
    <text evidence="2">The sequence shown here is derived from an EMBL/GenBank/DDBJ whole genome shotgun (WGS) entry which is preliminary data.</text>
</comment>
<dbReference type="Proteomes" id="UP000248021">
    <property type="component" value="Unassembled WGS sequence"/>
</dbReference>
<dbReference type="EMBL" id="QJJK01000032">
    <property type="protein sequence ID" value="PXW50109.1"/>
    <property type="molecule type" value="Genomic_DNA"/>
</dbReference>
<keyword evidence="3" id="KW-1185">Reference proteome</keyword>
<accession>A0A2V3TRP9</accession>
<dbReference type="RefSeq" id="WP_110378676.1">
    <property type="nucleotide sequence ID" value="NZ_JAHBRY010000007.1"/>
</dbReference>
<dbReference type="AlphaFoldDB" id="A0A2V3TRP9"/>
<evidence type="ECO:0000313" key="3">
    <source>
        <dbReference type="Proteomes" id="UP000248021"/>
    </source>
</evidence>
<evidence type="ECO:0000256" key="1">
    <source>
        <dbReference type="SAM" id="MobiDB-lite"/>
    </source>
</evidence>
<feature type="compositionally biased region" description="Low complexity" evidence="1">
    <location>
        <begin position="65"/>
        <end position="82"/>
    </location>
</feature>
<proteinExistence type="predicted"/>
<sequence length="88" mass="9340">MSERKQIYNVMVPEEYVGADRVARTSYFQVGVAFPTKSGEGLSVKLAPNVSLSGGFLILPRQQRDTGSSAAPDAAADFSTGAGEEIPF</sequence>
<organism evidence="2 3">
    <name type="scientific">Chelatococcus asaccharovorans</name>
    <dbReference type="NCBI Taxonomy" id="28210"/>
    <lineage>
        <taxon>Bacteria</taxon>
        <taxon>Pseudomonadati</taxon>
        <taxon>Pseudomonadota</taxon>
        <taxon>Alphaproteobacteria</taxon>
        <taxon>Hyphomicrobiales</taxon>
        <taxon>Chelatococcaceae</taxon>
        <taxon>Chelatococcus</taxon>
    </lineage>
</organism>
<name>A0A2V3TRP9_9HYPH</name>